<gene>
    <name evidence="3" type="ORF">B0W48_12730</name>
</gene>
<dbReference type="GO" id="GO:0006281">
    <property type="term" value="P:DNA repair"/>
    <property type="evidence" value="ECO:0007669"/>
    <property type="project" value="InterPro"/>
</dbReference>
<dbReference type="GO" id="GO:0015627">
    <property type="term" value="C:type II protein secretion system complex"/>
    <property type="evidence" value="ECO:0007669"/>
    <property type="project" value="TreeGrafter"/>
</dbReference>
<dbReference type="InterPro" id="IPR003583">
    <property type="entry name" value="Hlx-hairpin-Hlx_DNA-bd_motif"/>
</dbReference>
<dbReference type="SUPFAM" id="SSF47781">
    <property type="entry name" value="RuvA domain 2-like"/>
    <property type="match status" value="1"/>
</dbReference>
<keyword evidence="1" id="KW-0732">Signal</keyword>
<organism evidence="3 4">
    <name type="scientific">Pseudoalteromonas aliena</name>
    <dbReference type="NCBI Taxonomy" id="247523"/>
    <lineage>
        <taxon>Bacteria</taxon>
        <taxon>Pseudomonadati</taxon>
        <taxon>Pseudomonadota</taxon>
        <taxon>Gammaproteobacteria</taxon>
        <taxon>Alteromonadales</taxon>
        <taxon>Pseudoalteromonadaceae</taxon>
        <taxon>Pseudoalteromonas</taxon>
    </lineage>
</organism>
<dbReference type="InterPro" id="IPR004509">
    <property type="entry name" value="Competence_ComEA_HhH"/>
</dbReference>
<feature type="signal peptide" evidence="1">
    <location>
        <begin position="1"/>
        <end position="23"/>
    </location>
</feature>
<protein>
    <submittedName>
        <fullName evidence="3">Competence protein</fullName>
    </submittedName>
</protein>
<dbReference type="SMART" id="SM00278">
    <property type="entry name" value="HhH1"/>
    <property type="match status" value="2"/>
</dbReference>
<dbReference type="RefSeq" id="WP_077537280.1">
    <property type="nucleotide sequence ID" value="NZ_CANLYY010000061.1"/>
</dbReference>
<evidence type="ECO:0000259" key="2">
    <source>
        <dbReference type="SMART" id="SM00278"/>
    </source>
</evidence>
<evidence type="ECO:0000313" key="4">
    <source>
        <dbReference type="Proteomes" id="UP000188243"/>
    </source>
</evidence>
<dbReference type="PANTHER" id="PTHR21180:SF32">
    <property type="entry name" value="ENDONUCLEASE_EXONUCLEASE_PHOSPHATASE FAMILY DOMAIN-CONTAINING PROTEIN 1"/>
    <property type="match status" value="1"/>
</dbReference>
<sequence>MKIFNSLLLVSLLCLLPATNVDAQLSEITQQIPQFEAISINNADASLLTRLPGIGNKKAEAIVEYRDKNGEFTSIDDLTKVKGIGKKLMTKLEGKIKL</sequence>
<dbReference type="STRING" id="247523.B0W48_12730"/>
<dbReference type="InterPro" id="IPR010994">
    <property type="entry name" value="RuvA_2-like"/>
</dbReference>
<dbReference type="InterPro" id="IPR051675">
    <property type="entry name" value="Endo/Exo/Phosphatase_dom_1"/>
</dbReference>
<reference evidence="3 4" key="1">
    <citation type="submission" date="2017-02" db="EMBL/GenBank/DDBJ databases">
        <title>Complete genome sequence of the cold-active Pseudoalteromonas aliena strain EH1 isolated from Arctic seawater.</title>
        <authorList>
            <person name="Kim E."/>
            <person name="Heo E."/>
            <person name="Kim H."/>
            <person name="Kim D."/>
        </authorList>
    </citation>
    <scope>NUCLEOTIDE SEQUENCE [LARGE SCALE GENOMIC DNA]</scope>
    <source>
        <strain evidence="3 4">EH1</strain>
    </source>
</reference>
<dbReference type="GO" id="GO:0003677">
    <property type="term" value="F:DNA binding"/>
    <property type="evidence" value="ECO:0007669"/>
    <property type="project" value="InterPro"/>
</dbReference>
<dbReference type="Gene3D" id="1.10.150.280">
    <property type="entry name" value="AF1531-like domain"/>
    <property type="match status" value="1"/>
</dbReference>
<feature type="chain" id="PRO_5012433490" evidence="1">
    <location>
        <begin position="24"/>
        <end position="98"/>
    </location>
</feature>
<dbReference type="AlphaFoldDB" id="A0A1Q2GZS6"/>
<evidence type="ECO:0000256" key="1">
    <source>
        <dbReference type="SAM" id="SignalP"/>
    </source>
</evidence>
<dbReference type="NCBIfam" id="TIGR00426">
    <property type="entry name" value="competence protein ComEA helix-hairpin-helix repeat region"/>
    <property type="match status" value="1"/>
</dbReference>
<dbReference type="PANTHER" id="PTHR21180">
    <property type="entry name" value="ENDONUCLEASE/EXONUCLEASE/PHOSPHATASE FAMILY DOMAIN-CONTAINING PROTEIN 1"/>
    <property type="match status" value="1"/>
</dbReference>
<dbReference type="Pfam" id="PF12836">
    <property type="entry name" value="HHH_3"/>
    <property type="match status" value="1"/>
</dbReference>
<feature type="domain" description="Helix-hairpin-helix DNA-binding motif class 1" evidence="2">
    <location>
        <begin position="46"/>
        <end position="65"/>
    </location>
</feature>
<feature type="domain" description="Helix-hairpin-helix DNA-binding motif class 1" evidence="2">
    <location>
        <begin position="76"/>
        <end position="95"/>
    </location>
</feature>
<dbReference type="Proteomes" id="UP000188243">
    <property type="component" value="Chromosome"/>
</dbReference>
<evidence type="ECO:0000313" key="3">
    <source>
        <dbReference type="EMBL" id="AQQ00595.1"/>
    </source>
</evidence>
<dbReference type="KEGG" id="paln:B0W48_12730"/>
<proteinExistence type="predicted"/>
<name>A0A1Q2GZS6_9GAMM</name>
<dbReference type="EMBL" id="CP019628">
    <property type="protein sequence ID" value="AQQ00595.1"/>
    <property type="molecule type" value="Genomic_DNA"/>
</dbReference>
<accession>A0A1Q2GZS6</accession>
<dbReference type="GO" id="GO:0015628">
    <property type="term" value="P:protein secretion by the type II secretion system"/>
    <property type="evidence" value="ECO:0007669"/>
    <property type="project" value="TreeGrafter"/>
</dbReference>